<dbReference type="RefSeq" id="WP_286304696.1">
    <property type="nucleotide sequence ID" value="NZ_AP027741.1"/>
</dbReference>
<reference evidence="2 3" key="1">
    <citation type="journal article" date="2019" name="Int. J. Syst. Evol. Microbiol.">
        <title>The Global Catalogue of Microorganisms (GCM) 10K type strain sequencing project: providing services to taxonomists for standard genome sequencing and annotation.</title>
        <authorList>
            <consortium name="The Broad Institute Genomics Platform"/>
            <consortium name="The Broad Institute Genome Sequencing Center for Infectious Disease"/>
            <person name="Wu L."/>
            <person name="Ma J."/>
        </authorList>
    </citation>
    <scope>NUCLEOTIDE SEQUENCE [LARGE SCALE GENOMIC DNA]</scope>
    <source>
        <strain evidence="2 3">JCM 6886</strain>
    </source>
</reference>
<dbReference type="Pfam" id="PF01590">
    <property type="entry name" value="GAF"/>
    <property type="match status" value="1"/>
</dbReference>
<organism evidence="2 3">
    <name type="scientific">Methylophaga marina</name>
    <dbReference type="NCBI Taxonomy" id="45495"/>
    <lineage>
        <taxon>Bacteria</taxon>
        <taxon>Pseudomonadati</taxon>
        <taxon>Pseudomonadota</taxon>
        <taxon>Gammaproteobacteria</taxon>
        <taxon>Thiotrichales</taxon>
        <taxon>Piscirickettsiaceae</taxon>
        <taxon>Methylophaga</taxon>
    </lineage>
</organism>
<dbReference type="Proteomes" id="UP001501476">
    <property type="component" value="Unassembled WGS sequence"/>
</dbReference>
<dbReference type="PANTHER" id="PTHR43102:SF2">
    <property type="entry name" value="GAF DOMAIN-CONTAINING PROTEIN"/>
    <property type="match status" value="1"/>
</dbReference>
<sequence>MKTPDLPQNEQERLSTLQSLTILDSAPDERFDRLTRIAIKLFDVPVALVSIVDKNRQWFKSCQGLDITETPRDLSFCGHAILGDGAFVVEDTHKDERFIDNPLFIGQKHIRFYAGYPIRYLDGSKLGTLCIKDVRPRHFSDEDRALLKDLATIVEHEIQAVELATMDELTGILNRRGFNMSAAKSLSICRRGGLPVALAFLDLNEFKPINDKFGHAEGDKALRQFATILDDVGRDSDIVARMGGDEFVILLVDADQKAVDEVMKRFSKQVEASNKQRELGYDITFSYGVVLMDSDKHQGIEDLLSEGDVLMYKRKRKQSR</sequence>
<dbReference type="PANTHER" id="PTHR43102">
    <property type="entry name" value="SLR1143 PROTEIN"/>
    <property type="match status" value="1"/>
</dbReference>
<dbReference type="SUPFAM" id="SSF55073">
    <property type="entry name" value="Nucleotide cyclase"/>
    <property type="match status" value="1"/>
</dbReference>
<dbReference type="InterPro" id="IPR029787">
    <property type="entry name" value="Nucleotide_cyclase"/>
</dbReference>
<proteinExistence type="predicted"/>
<dbReference type="SMART" id="SM00267">
    <property type="entry name" value="GGDEF"/>
    <property type="match status" value="1"/>
</dbReference>
<protein>
    <submittedName>
        <fullName evidence="2">Sensor domain-containing diguanylate cyclase</fullName>
    </submittedName>
</protein>
<comment type="caution">
    <text evidence="2">The sequence shown here is derived from an EMBL/GenBank/DDBJ whole genome shotgun (WGS) entry which is preliminary data.</text>
</comment>
<dbReference type="InterPro" id="IPR003018">
    <property type="entry name" value="GAF"/>
</dbReference>
<keyword evidence="3" id="KW-1185">Reference proteome</keyword>
<evidence type="ECO:0000259" key="1">
    <source>
        <dbReference type="PROSITE" id="PS50887"/>
    </source>
</evidence>
<dbReference type="SUPFAM" id="SSF55781">
    <property type="entry name" value="GAF domain-like"/>
    <property type="match status" value="1"/>
</dbReference>
<dbReference type="NCBIfam" id="TIGR00254">
    <property type="entry name" value="GGDEF"/>
    <property type="match status" value="1"/>
</dbReference>
<evidence type="ECO:0000313" key="2">
    <source>
        <dbReference type="EMBL" id="GAA0223579.1"/>
    </source>
</evidence>
<dbReference type="InterPro" id="IPR043128">
    <property type="entry name" value="Rev_trsase/Diguanyl_cyclase"/>
</dbReference>
<dbReference type="InterPro" id="IPR000160">
    <property type="entry name" value="GGDEF_dom"/>
</dbReference>
<dbReference type="CDD" id="cd01949">
    <property type="entry name" value="GGDEF"/>
    <property type="match status" value="1"/>
</dbReference>
<name>A0ABN0TJY6_9GAMM</name>
<dbReference type="PROSITE" id="PS50887">
    <property type="entry name" value="GGDEF"/>
    <property type="match status" value="1"/>
</dbReference>
<dbReference type="Gene3D" id="3.30.450.40">
    <property type="match status" value="1"/>
</dbReference>
<dbReference type="Pfam" id="PF00990">
    <property type="entry name" value="GGDEF"/>
    <property type="match status" value="1"/>
</dbReference>
<dbReference type="Gene3D" id="3.30.70.270">
    <property type="match status" value="1"/>
</dbReference>
<dbReference type="EMBL" id="BAAADG010000004">
    <property type="protein sequence ID" value="GAA0223579.1"/>
    <property type="molecule type" value="Genomic_DNA"/>
</dbReference>
<gene>
    <name evidence="2" type="ORF">GCM10008964_14040</name>
</gene>
<evidence type="ECO:0000313" key="3">
    <source>
        <dbReference type="Proteomes" id="UP001501476"/>
    </source>
</evidence>
<accession>A0ABN0TJY6</accession>
<dbReference type="InterPro" id="IPR029016">
    <property type="entry name" value="GAF-like_dom_sf"/>
</dbReference>
<feature type="domain" description="GGDEF" evidence="1">
    <location>
        <begin position="194"/>
        <end position="320"/>
    </location>
</feature>
<dbReference type="SMART" id="SM00065">
    <property type="entry name" value="GAF"/>
    <property type="match status" value="1"/>
</dbReference>